<gene>
    <name evidence="2" type="ORF">J2S49_001090</name>
</gene>
<name>A0ABT9NBC4_9ACTO</name>
<sequence length="487" mass="51915">MAQTPASVIPDPPRLVDVVVIGGGQAGIAAARELQRRGFVGYASADAGARGAHRLGSRSGQYADPSFVVLDANPTPGGAWSHRWDSLTMATINHIADLPGLHAPEYEPTTRANIYVPAYFAEFEDKYDLPIFRPVRVLRVEEESGRPVARPGARTAGSVADAQLAQNRAAHAAAVATAADGQPPREWNAAPASSVRGRLRVETTAGTWLARYVINATGTWTRPFIPYYPGVELFAGKQYHTANYRDKEDFWRLRVLVVGGGISALEHIAEVATVAKKVRWVTRHEPRFVEDDTRVGRSLTAAEGHAIEERVGARVAAGYLPESVVAATGIPRVGWVRDMEAAGLLKRKPMFTRLDVDGAWWEPARGGAGGGAGGDAGAAGDAGATAGATAASDAVAETANNSSTTPAGKFERFDAIIWATGFRSELRHLAPLKLRTVHGGVAMEGTHVLGDLRIHLVGHGPSQSTIGARHWSRVAVRAIVEDLERRG</sequence>
<dbReference type="Pfam" id="PF13738">
    <property type="entry name" value="Pyr_redox_3"/>
    <property type="match status" value="1"/>
</dbReference>
<dbReference type="PRINTS" id="PR00411">
    <property type="entry name" value="PNDRDTASEI"/>
</dbReference>
<keyword evidence="1" id="KW-0560">Oxidoreductase</keyword>
<dbReference type="EMBL" id="JAUSQW010000001">
    <property type="protein sequence ID" value="MDP9801014.1"/>
    <property type="molecule type" value="Genomic_DNA"/>
</dbReference>
<dbReference type="Gene3D" id="3.50.50.60">
    <property type="entry name" value="FAD/NAD(P)-binding domain"/>
    <property type="match status" value="3"/>
</dbReference>
<proteinExistence type="predicted"/>
<organism evidence="2 3">
    <name type="scientific">Arcanobacterium wilhelmae</name>
    <dbReference type="NCBI Taxonomy" id="1803177"/>
    <lineage>
        <taxon>Bacteria</taxon>
        <taxon>Bacillati</taxon>
        <taxon>Actinomycetota</taxon>
        <taxon>Actinomycetes</taxon>
        <taxon>Actinomycetales</taxon>
        <taxon>Actinomycetaceae</taxon>
        <taxon>Arcanobacterium</taxon>
    </lineage>
</organism>
<dbReference type="PANTHER" id="PTHR43539:SF78">
    <property type="entry name" value="FLAVIN-CONTAINING MONOOXYGENASE"/>
    <property type="match status" value="1"/>
</dbReference>
<dbReference type="SUPFAM" id="SSF51905">
    <property type="entry name" value="FAD/NAD(P)-binding domain"/>
    <property type="match status" value="1"/>
</dbReference>
<evidence type="ECO:0000313" key="3">
    <source>
        <dbReference type="Proteomes" id="UP001235966"/>
    </source>
</evidence>
<evidence type="ECO:0000256" key="1">
    <source>
        <dbReference type="ARBA" id="ARBA00023002"/>
    </source>
</evidence>
<keyword evidence="3" id="KW-1185">Reference proteome</keyword>
<evidence type="ECO:0000313" key="2">
    <source>
        <dbReference type="EMBL" id="MDP9801014.1"/>
    </source>
</evidence>
<dbReference type="InterPro" id="IPR036188">
    <property type="entry name" value="FAD/NAD-bd_sf"/>
</dbReference>
<accession>A0ABT9NBC4</accession>
<dbReference type="RefSeq" id="WP_278058632.1">
    <property type="nucleotide sequence ID" value="NZ_CP121247.1"/>
</dbReference>
<dbReference type="InterPro" id="IPR050982">
    <property type="entry name" value="Auxin_biosynth/cation_transpt"/>
</dbReference>
<protein>
    <submittedName>
        <fullName evidence="2">Cation diffusion facilitator CzcD-associated flavoprotein CzcO</fullName>
    </submittedName>
</protein>
<dbReference type="PRINTS" id="PR00368">
    <property type="entry name" value="FADPNR"/>
</dbReference>
<comment type="caution">
    <text evidence="2">The sequence shown here is derived from an EMBL/GenBank/DDBJ whole genome shotgun (WGS) entry which is preliminary data.</text>
</comment>
<reference evidence="2 3" key="1">
    <citation type="submission" date="2023-07" db="EMBL/GenBank/DDBJ databases">
        <title>Sequencing the genomes of 1000 actinobacteria strains.</title>
        <authorList>
            <person name="Klenk H.-P."/>
        </authorList>
    </citation>
    <scope>NUCLEOTIDE SEQUENCE [LARGE SCALE GENOMIC DNA]</scope>
    <source>
        <strain evidence="2 3">DSM 102162</strain>
    </source>
</reference>
<dbReference type="PANTHER" id="PTHR43539">
    <property type="entry name" value="FLAVIN-BINDING MONOOXYGENASE-LIKE PROTEIN (AFU_ORTHOLOGUE AFUA_4G09220)"/>
    <property type="match status" value="1"/>
</dbReference>
<dbReference type="Proteomes" id="UP001235966">
    <property type="component" value="Unassembled WGS sequence"/>
</dbReference>